<comment type="caution">
    <text evidence="1">The sequence shown here is derived from an EMBL/GenBank/DDBJ whole genome shotgun (WGS) entry which is preliminary data.</text>
</comment>
<dbReference type="EMBL" id="VHIQ01000001">
    <property type="protein sequence ID" value="TPV35391.1"/>
    <property type="molecule type" value="Genomic_DNA"/>
</dbReference>
<gene>
    <name evidence="1" type="ORF">FJ651_00270</name>
</gene>
<evidence type="ECO:0000313" key="2">
    <source>
        <dbReference type="Proteomes" id="UP000317332"/>
    </source>
</evidence>
<protein>
    <submittedName>
        <fullName evidence="1">DUF2764 family protein</fullName>
    </submittedName>
</protein>
<keyword evidence="2" id="KW-1185">Reference proteome</keyword>
<dbReference type="Pfam" id="PF10962">
    <property type="entry name" value="DUF2764"/>
    <property type="match status" value="1"/>
</dbReference>
<accession>A0A506PNW8</accession>
<dbReference type="InterPro" id="IPR024492">
    <property type="entry name" value="DUF2764"/>
</dbReference>
<dbReference type="Proteomes" id="UP000317332">
    <property type="component" value="Unassembled WGS sequence"/>
</dbReference>
<dbReference type="RefSeq" id="WP_140988400.1">
    <property type="nucleotide sequence ID" value="NZ_VHIQ01000001.1"/>
</dbReference>
<dbReference type="OrthoDB" id="9813754at2"/>
<dbReference type="AlphaFoldDB" id="A0A506PNW8"/>
<evidence type="ECO:0000313" key="1">
    <source>
        <dbReference type="EMBL" id="TPV35391.1"/>
    </source>
</evidence>
<proteinExistence type="predicted"/>
<name>A0A506PNW8_9FLAO</name>
<organism evidence="1 2">
    <name type="scientific">Paucihalobacter ruber</name>
    <dbReference type="NCBI Taxonomy" id="2567861"/>
    <lineage>
        <taxon>Bacteria</taxon>
        <taxon>Pseudomonadati</taxon>
        <taxon>Bacteroidota</taxon>
        <taxon>Flavobacteriia</taxon>
        <taxon>Flavobacteriales</taxon>
        <taxon>Flavobacteriaceae</taxon>
        <taxon>Paucihalobacter</taxon>
    </lineage>
</organism>
<reference evidence="1 2" key="1">
    <citation type="submission" date="2019-06" db="EMBL/GenBank/DDBJ databases">
        <title>Flavobacteriaceae Paucihalobacterium erythroidium CWB-1, complete genome.</title>
        <authorList>
            <person name="Wu S."/>
        </authorList>
    </citation>
    <scope>NUCLEOTIDE SEQUENCE [LARGE SCALE GENOMIC DNA]</scope>
    <source>
        <strain evidence="1 2">CWB-1</strain>
    </source>
</reference>
<sequence length="276" mass="32942">MKYYYLISSLPDISPHSDASKLDFDDLFDTIRRNLNKEDRRFMRYLIYPNDLNNLLSMLSHEYRDTQTVHFKKPSIFYPEEIKAYKLTRRNFPDFMNDFLSENEDRLATMSLREMEDAMLDRFYSKVFSLNNHFLTNYYKFVRELTSLTAAFHFNTYSFLSQPNIHDADRLILQVGPDRSPSAMVIKDYPYLEELIKVLSKHQPEKTERFIDSVIWNYLDDTTEGAFSREAVYAYAVKLQLLQRWLKIDPKPNNEDFEKLLDKIINNNPTEKTPTL</sequence>